<accession>A0ACC2TZY3</accession>
<evidence type="ECO:0000313" key="2">
    <source>
        <dbReference type="Proteomes" id="UP001165960"/>
    </source>
</evidence>
<protein>
    <submittedName>
        <fullName evidence="1">Uncharacterized protein</fullName>
    </submittedName>
</protein>
<sequence length="119" mass="13316">MQYILIYPNIKEDLKQTNPQENLISVFSNTQNPIHVSGVTELDAAQCLSWGRHRSRNGRGKRLGISQPSGRLESGKSPAIEIRYQCLLNSFVDGIAIVIRITPDQEISSPLHCGNREET</sequence>
<name>A0ACC2TZY3_9FUNG</name>
<gene>
    <name evidence="1" type="ORF">DSO57_1027874</name>
</gene>
<reference evidence="1" key="1">
    <citation type="submission" date="2022-04" db="EMBL/GenBank/DDBJ databases">
        <title>Genome of the entomopathogenic fungus Entomophthora muscae.</title>
        <authorList>
            <person name="Elya C."/>
            <person name="Lovett B.R."/>
            <person name="Lee E."/>
            <person name="Macias A.M."/>
            <person name="Hajek A.E."/>
            <person name="De Bivort B.L."/>
            <person name="Kasson M.T."/>
            <person name="De Fine Licht H.H."/>
            <person name="Stajich J.E."/>
        </authorList>
    </citation>
    <scope>NUCLEOTIDE SEQUENCE</scope>
    <source>
        <strain evidence="1">Berkeley</strain>
    </source>
</reference>
<comment type="caution">
    <text evidence="1">The sequence shown here is derived from an EMBL/GenBank/DDBJ whole genome shotgun (WGS) entry which is preliminary data.</text>
</comment>
<keyword evidence="2" id="KW-1185">Reference proteome</keyword>
<organism evidence="1 2">
    <name type="scientific">Entomophthora muscae</name>
    <dbReference type="NCBI Taxonomy" id="34485"/>
    <lineage>
        <taxon>Eukaryota</taxon>
        <taxon>Fungi</taxon>
        <taxon>Fungi incertae sedis</taxon>
        <taxon>Zoopagomycota</taxon>
        <taxon>Entomophthoromycotina</taxon>
        <taxon>Entomophthoromycetes</taxon>
        <taxon>Entomophthorales</taxon>
        <taxon>Entomophthoraceae</taxon>
        <taxon>Entomophthora</taxon>
    </lineage>
</organism>
<evidence type="ECO:0000313" key="1">
    <source>
        <dbReference type="EMBL" id="KAJ9080173.1"/>
    </source>
</evidence>
<dbReference type="EMBL" id="QTSX02001593">
    <property type="protein sequence ID" value="KAJ9080173.1"/>
    <property type="molecule type" value="Genomic_DNA"/>
</dbReference>
<proteinExistence type="predicted"/>
<dbReference type="Proteomes" id="UP001165960">
    <property type="component" value="Unassembled WGS sequence"/>
</dbReference>